<dbReference type="PANTHER" id="PTHR12147:SF22">
    <property type="entry name" value="ENDOPLASMIC RETICULUM METALLOPEPTIDASE 1"/>
    <property type="match status" value="1"/>
</dbReference>
<keyword evidence="10 15" id="KW-1133">Transmembrane helix</keyword>
<feature type="transmembrane region" description="Helical" evidence="15">
    <location>
        <begin position="428"/>
        <end position="456"/>
    </location>
</feature>
<reference evidence="17" key="1">
    <citation type="submission" date="2020-12" db="EMBL/GenBank/DDBJ databases">
        <authorList>
            <person name="Iha C."/>
        </authorList>
    </citation>
    <scope>NUCLEOTIDE SEQUENCE</scope>
</reference>
<evidence type="ECO:0000256" key="12">
    <source>
        <dbReference type="ARBA" id="ARBA00023136"/>
    </source>
</evidence>
<feature type="compositionally biased region" description="Basic residues" evidence="14">
    <location>
        <begin position="22"/>
        <end position="31"/>
    </location>
</feature>
<evidence type="ECO:0000256" key="1">
    <source>
        <dbReference type="ARBA" id="ARBA00001947"/>
    </source>
</evidence>
<dbReference type="EMBL" id="CAJHUC010001001">
    <property type="protein sequence ID" value="CAD7699352.1"/>
    <property type="molecule type" value="Genomic_DNA"/>
</dbReference>
<evidence type="ECO:0000256" key="6">
    <source>
        <dbReference type="ARBA" id="ARBA00022723"/>
    </source>
</evidence>
<dbReference type="PANTHER" id="PTHR12147">
    <property type="entry name" value="METALLOPEPTIDASE M28 FAMILY MEMBER"/>
    <property type="match status" value="1"/>
</dbReference>
<evidence type="ECO:0000313" key="18">
    <source>
        <dbReference type="Proteomes" id="UP000708148"/>
    </source>
</evidence>
<accession>A0A8S1IZW3</accession>
<feature type="transmembrane region" description="Helical" evidence="15">
    <location>
        <begin position="496"/>
        <end position="514"/>
    </location>
</feature>
<feature type="transmembrane region" description="Helical" evidence="15">
    <location>
        <begin position="520"/>
        <end position="539"/>
    </location>
</feature>
<keyword evidence="5 15" id="KW-0812">Transmembrane</keyword>
<name>A0A8S1IZW3_9CHLO</name>
<feature type="transmembrane region" description="Helical" evidence="15">
    <location>
        <begin position="551"/>
        <end position="571"/>
    </location>
</feature>
<evidence type="ECO:0000256" key="3">
    <source>
        <dbReference type="ARBA" id="ARBA00010918"/>
    </source>
</evidence>
<dbReference type="Proteomes" id="UP000708148">
    <property type="component" value="Unassembled WGS sequence"/>
</dbReference>
<evidence type="ECO:0000313" key="17">
    <source>
        <dbReference type="EMBL" id="CAD7699352.1"/>
    </source>
</evidence>
<keyword evidence="7" id="KW-0378">Hydrolase</keyword>
<evidence type="ECO:0000256" key="13">
    <source>
        <dbReference type="ARBA" id="ARBA00023180"/>
    </source>
</evidence>
<keyword evidence="9" id="KW-0862">Zinc</keyword>
<dbReference type="GO" id="GO:0046872">
    <property type="term" value="F:metal ion binding"/>
    <property type="evidence" value="ECO:0007669"/>
    <property type="project" value="UniProtKB-KW"/>
</dbReference>
<dbReference type="InterPro" id="IPR048024">
    <property type="entry name" value="Fxna-like_M28_dom"/>
</dbReference>
<dbReference type="Gene3D" id="3.40.630.10">
    <property type="entry name" value="Zn peptidases"/>
    <property type="match status" value="1"/>
</dbReference>
<feature type="transmembrane region" description="Helical" evidence="15">
    <location>
        <begin position="42"/>
        <end position="64"/>
    </location>
</feature>
<keyword evidence="4" id="KW-0645">Protease</keyword>
<evidence type="ECO:0000256" key="15">
    <source>
        <dbReference type="SAM" id="Phobius"/>
    </source>
</evidence>
<dbReference type="FunFam" id="3.40.630.10:FF:000008">
    <property type="entry name" value="Endoplasmic reticulum metallopeptidase 1"/>
    <property type="match status" value="1"/>
</dbReference>
<dbReference type="CDD" id="cd03875">
    <property type="entry name" value="M28_Fxna_like"/>
    <property type="match status" value="1"/>
</dbReference>
<keyword evidence="11" id="KW-0482">Metalloprotease</keyword>
<feature type="transmembrane region" description="Helical" evidence="15">
    <location>
        <begin position="630"/>
        <end position="650"/>
    </location>
</feature>
<feature type="region of interest" description="Disordered" evidence="14">
    <location>
        <begin position="1"/>
        <end position="37"/>
    </location>
</feature>
<keyword evidence="8" id="KW-0256">Endoplasmic reticulum</keyword>
<dbReference type="InterPro" id="IPR007484">
    <property type="entry name" value="Peptidase_M28"/>
</dbReference>
<sequence length="869" mass="94551">MVRRRRVPADRGQAEVADSGRKGGRVKIGGRRRGDEGPGGDWSCVLVFLTYIAISVAMASWWIWSTATPLGLSAPRDVFSEARALTHVDVLSRRIGHRQVSSPGNRAATRYLREQVEHLAIIANRRGDMEAEIAMEMVSGAVKDHIFNAEAVNAYRFIPIVMLYLSPIGKSSKPALLVNAHYDSTFGSTGASDCASCVGIGLEVARSIIERKAPIQAPLLFMFNGGEETIMQAAHGFVTSSPWRHRVGAFINLESTGSGGLPILFRYSGIWALKAYAKGAKHPRGTVVGQDFFNLNVIPADTDFRMLSMDHHGLYPGVDIATVLDAAPYHTDRDTFERIRRGTIQEYGDSVFGVIQEFSKEMAGSMPDLSPSDSEAVVFFDVFHSFMITYHMSTAVWLHLMPQAALVLILIARAAIGGMSCWKVVQNLVGGIACAALSLLLSMAVPGLVGVLRVLATGKPMIWFAHHIHAVGIFVPAAMAAAVAPWAAFPVCGSGALYHVVGISMVISLCSLYLTNLGLGSSTMLAQGAISGGLMALVFPKIAGKKIWRLIPVLFSSWWWVTSNLAFGGVIVEHVMEKLSIVGAIHPVYGIFIPDMVIGALIGAIVWLCCLFLLPVVAAVTSRRQQWSGIVALLLFSALCAFSSSASLPYSSHRPKRIFMSHIEMQKVPNGDEYEPYFLMVTLDPISIESVIEDSPDLNLNVSGAVPAVHSDSTAFFPFNLISKGLKWHAPPLPAKEVPWGQHHPKIVQTGNVVRANNETRLMSLEIHWAAPGWGALNITGPILSWSFTEELSSVPRGDNGRDHVVRIAQDEDGEVWPFWLEAEDGAEVKIEIGILYHQTTTFAQEVTNALPDWTSVGMGVMCSSEWTF</sequence>
<dbReference type="AlphaFoldDB" id="A0A8S1IZW3"/>
<dbReference type="GO" id="GO:0005789">
    <property type="term" value="C:endoplasmic reticulum membrane"/>
    <property type="evidence" value="ECO:0007669"/>
    <property type="project" value="UniProtKB-SubCell"/>
</dbReference>
<evidence type="ECO:0000256" key="4">
    <source>
        <dbReference type="ARBA" id="ARBA00022670"/>
    </source>
</evidence>
<comment type="similarity">
    <text evidence="3">Belongs to the peptidase M28 family.</text>
</comment>
<dbReference type="Pfam" id="PF04389">
    <property type="entry name" value="Peptidase_M28"/>
    <property type="match status" value="1"/>
</dbReference>
<keyword evidence="13" id="KW-0325">Glycoprotein</keyword>
<evidence type="ECO:0000256" key="11">
    <source>
        <dbReference type="ARBA" id="ARBA00023049"/>
    </source>
</evidence>
<keyword evidence="12 15" id="KW-0472">Membrane</keyword>
<dbReference type="OrthoDB" id="76293at2759"/>
<dbReference type="GO" id="GO:0008235">
    <property type="term" value="F:metalloexopeptidase activity"/>
    <property type="evidence" value="ECO:0007669"/>
    <property type="project" value="InterPro"/>
</dbReference>
<feature type="compositionally biased region" description="Basic and acidic residues" evidence="14">
    <location>
        <begin position="7"/>
        <end position="21"/>
    </location>
</feature>
<dbReference type="InterPro" id="IPR045175">
    <property type="entry name" value="M28_fam"/>
</dbReference>
<evidence type="ECO:0000256" key="2">
    <source>
        <dbReference type="ARBA" id="ARBA00004477"/>
    </source>
</evidence>
<organism evidence="17 18">
    <name type="scientific">Ostreobium quekettii</name>
    <dbReference type="NCBI Taxonomy" id="121088"/>
    <lineage>
        <taxon>Eukaryota</taxon>
        <taxon>Viridiplantae</taxon>
        <taxon>Chlorophyta</taxon>
        <taxon>core chlorophytes</taxon>
        <taxon>Ulvophyceae</taxon>
        <taxon>TCBD clade</taxon>
        <taxon>Bryopsidales</taxon>
        <taxon>Ostreobineae</taxon>
        <taxon>Ostreobiaceae</taxon>
        <taxon>Ostreobium</taxon>
    </lineage>
</organism>
<comment type="cofactor">
    <cofactor evidence="1">
        <name>Zn(2+)</name>
        <dbReference type="ChEBI" id="CHEBI:29105"/>
    </cofactor>
</comment>
<evidence type="ECO:0000256" key="10">
    <source>
        <dbReference type="ARBA" id="ARBA00022989"/>
    </source>
</evidence>
<feature type="transmembrane region" description="Helical" evidence="15">
    <location>
        <begin position="468"/>
        <end position="489"/>
    </location>
</feature>
<dbReference type="SUPFAM" id="SSF53187">
    <property type="entry name" value="Zn-dependent exopeptidases"/>
    <property type="match status" value="1"/>
</dbReference>
<comment type="subcellular location">
    <subcellularLocation>
        <location evidence="2">Endoplasmic reticulum membrane</location>
        <topology evidence="2">Multi-pass membrane protein</topology>
    </subcellularLocation>
</comment>
<evidence type="ECO:0000256" key="9">
    <source>
        <dbReference type="ARBA" id="ARBA00022833"/>
    </source>
</evidence>
<evidence type="ECO:0000256" key="7">
    <source>
        <dbReference type="ARBA" id="ARBA00022801"/>
    </source>
</evidence>
<gene>
    <name evidence="17" type="ORF">OSTQU699_LOCUS4711</name>
</gene>
<dbReference type="GO" id="GO:0006508">
    <property type="term" value="P:proteolysis"/>
    <property type="evidence" value="ECO:0007669"/>
    <property type="project" value="UniProtKB-KW"/>
</dbReference>
<keyword evidence="6" id="KW-0479">Metal-binding</keyword>
<evidence type="ECO:0000256" key="5">
    <source>
        <dbReference type="ARBA" id="ARBA00022692"/>
    </source>
</evidence>
<feature type="domain" description="Peptidase M28" evidence="16">
    <location>
        <begin position="169"/>
        <end position="352"/>
    </location>
</feature>
<keyword evidence="18" id="KW-1185">Reference proteome</keyword>
<protein>
    <recommendedName>
        <fullName evidence="16">Peptidase M28 domain-containing protein</fullName>
    </recommendedName>
</protein>
<proteinExistence type="inferred from homology"/>
<feature type="transmembrane region" description="Helical" evidence="15">
    <location>
        <begin position="396"/>
        <end position="416"/>
    </location>
</feature>
<evidence type="ECO:0000256" key="8">
    <source>
        <dbReference type="ARBA" id="ARBA00022824"/>
    </source>
</evidence>
<feature type="transmembrane region" description="Helical" evidence="15">
    <location>
        <begin position="591"/>
        <end position="618"/>
    </location>
</feature>
<evidence type="ECO:0000259" key="16">
    <source>
        <dbReference type="Pfam" id="PF04389"/>
    </source>
</evidence>
<comment type="caution">
    <text evidence="17">The sequence shown here is derived from an EMBL/GenBank/DDBJ whole genome shotgun (WGS) entry which is preliminary data.</text>
</comment>
<evidence type="ECO:0000256" key="14">
    <source>
        <dbReference type="SAM" id="MobiDB-lite"/>
    </source>
</evidence>